<sequence>MTDDGEDSTSQSLSPDSMDEERPLKKARYVWQIKGRYRWGHSRGRSCSHSSQQTQRSLVAAPVAECPVVRWQTRQMARAFVDNTINRVLEDMGFTPPPENEDELISFDVFPTHNREGIENQAVLMAIQSHGLQKPCICSHSASLSPSSALPNVPFHHRPSTPLSPIPSDMDCPSTSESQEKYTGETDFLAQAVAVAIQKKGLGSFSPTDNG</sequence>
<dbReference type="AlphaFoldDB" id="A0A1B6FIG7"/>
<organism evidence="2">
    <name type="scientific">Cuerna arida</name>
    <dbReference type="NCBI Taxonomy" id="1464854"/>
    <lineage>
        <taxon>Eukaryota</taxon>
        <taxon>Metazoa</taxon>
        <taxon>Ecdysozoa</taxon>
        <taxon>Arthropoda</taxon>
        <taxon>Hexapoda</taxon>
        <taxon>Insecta</taxon>
        <taxon>Pterygota</taxon>
        <taxon>Neoptera</taxon>
        <taxon>Paraneoptera</taxon>
        <taxon>Hemiptera</taxon>
        <taxon>Auchenorrhyncha</taxon>
        <taxon>Membracoidea</taxon>
        <taxon>Cicadellidae</taxon>
        <taxon>Cicadellinae</taxon>
        <taxon>Proconiini</taxon>
        <taxon>Cuerna</taxon>
    </lineage>
</organism>
<name>A0A1B6FIG7_9HEMI</name>
<feature type="region of interest" description="Disordered" evidence="1">
    <location>
        <begin position="1"/>
        <end position="24"/>
    </location>
</feature>
<gene>
    <name evidence="2" type="ORF">g.24756</name>
</gene>
<dbReference type="EMBL" id="GECZ01020016">
    <property type="protein sequence ID" value="JAS49753.1"/>
    <property type="molecule type" value="Transcribed_RNA"/>
</dbReference>
<protein>
    <submittedName>
        <fullName evidence="2">Uncharacterized protein</fullName>
    </submittedName>
</protein>
<reference evidence="2" key="1">
    <citation type="submission" date="2015-11" db="EMBL/GenBank/DDBJ databases">
        <title>De novo transcriptome assembly of four potential Pierce s Disease insect vectors from Arizona vineyards.</title>
        <authorList>
            <person name="Tassone E.E."/>
        </authorList>
    </citation>
    <scope>NUCLEOTIDE SEQUENCE</scope>
</reference>
<evidence type="ECO:0000256" key="1">
    <source>
        <dbReference type="SAM" id="MobiDB-lite"/>
    </source>
</evidence>
<accession>A0A1B6FIG7</accession>
<evidence type="ECO:0000313" key="2">
    <source>
        <dbReference type="EMBL" id="JAS49753.1"/>
    </source>
</evidence>
<proteinExistence type="predicted"/>
<feature type="region of interest" description="Disordered" evidence="1">
    <location>
        <begin position="150"/>
        <end position="185"/>
    </location>
</feature>